<feature type="signal peptide" evidence="2">
    <location>
        <begin position="1"/>
        <end position="30"/>
    </location>
</feature>
<gene>
    <name evidence="3" type="ORF">OUZ56_011626</name>
</gene>
<feature type="region of interest" description="Disordered" evidence="1">
    <location>
        <begin position="44"/>
        <end position="107"/>
    </location>
</feature>
<feature type="compositionally biased region" description="Polar residues" evidence="1">
    <location>
        <begin position="58"/>
        <end position="71"/>
    </location>
</feature>
<evidence type="ECO:0000313" key="4">
    <source>
        <dbReference type="Proteomes" id="UP001234178"/>
    </source>
</evidence>
<proteinExistence type="predicted"/>
<protein>
    <submittedName>
        <fullName evidence="3">Uncharacterized protein</fullName>
    </submittedName>
</protein>
<evidence type="ECO:0000256" key="2">
    <source>
        <dbReference type="SAM" id="SignalP"/>
    </source>
</evidence>
<accession>A0ABQ9Z0M7</accession>
<comment type="caution">
    <text evidence="3">The sequence shown here is derived from an EMBL/GenBank/DDBJ whole genome shotgun (WGS) entry which is preliminary data.</text>
</comment>
<dbReference type="Proteomes" id="UP001234178">
    <property type="component" value="Unassembled WGS sequence"/>
</dbReference>
<sequence>MSEEHHTWWTITFMIDVTCQLLLLVAPTEEDSFFTAGEYCYNKHPQTHDPVPRRPMDRTNNQDGFDTSHPVSSIGKLAPSEYDPSPKDQSGRSFTSTPLMPSIISDD</sequence>
<keyword evidence="2" id="KW-0732">Signal</keyword>
<feature type="chain" id="PRO_5045402459" evidence="2">
    <location>
        <begin position="31"/>
        <end position="107"/>
    </location>
</feature>
<dbReference type="EMBL" id="JAOYFB010000002">
    <property type="protein sequence ID" value="KAK4006472.1"/>
    <property type="molecule type" value="Genomic_DNA"/>
</dbReference>
<feature type="compositionally biased region" description="Basic and acidic residues" evidence="1">
    <location>
        <begin position="46"/>
        <end position="57"/>
    </location>
</feature>
<reference evidence="3 4" key="1">
    <citation type="journal article" date="2023" name="Nucleic Acids Res.">
        <title>The hologenome of Daphnia magna reveals possible DNA methylation and microbiome-mediated evolution of the host genome.</title>
        <authorList>
            <person name="Chaturvedi A."/>
            <person name="Li X."/>
            <person name="Dhandapani V."/>
            <person name="Marshall H."/>
            <person name="Kissane S."/>
            <person name="Cuenca-Cambronero M."/>
            <person name="Asole G."/>
            <person name="Calvet F."/>
            <person name="Ruiz-Romero M."/>
            <person name="Marangio P."/>
            <person name="Guigo R."/>
            <person name="Rago D."/>
            <person name="Mirbahai L."/>
            <person name="Eastwood N."/>
            <person name="Colbourne J.K."/>
            <person name="Zhou J."/>
            <person name="Mallon E."/>
            <person name="Orsini L."/>
        </authorList>
    </citation>
    <scope>NUCLEOTIDE SEQUENCE [LARGE SCALE GENOMIC DNA]</scope>
    <source>
        <strain evidence="3">LRV0_1</strain>
    </source>
</reference>
<evidence type="ECO:0000256" key="1">
    <source>
        <dbReference type="SAM" id="MobiDB-lite"/>
    </source>
</evidence>
<evidence type="ECO:0000313" key="3">
    <source>
        <dbReference type="EMBL" id="KAK4006472.1"/>
    </source>
</evidence>
<name>A0ABQ9Z0M7_9CRUS</name>
<keyword evidence="4" id="KW-1185">Reference proteome</keyword>
<organism evidence="3 4">
    <name type="scientific">Daphnia magna</name>
    <dbReference type="NCBI Taxonomy" id="35525"/>
    <lineage>
        <taxon>Eukaryota</taxon>
        <taxon>Metazoa</taxon>
        <taxon>Ecdysozoa</taxon>
        <taxon>Arthropoda</taxon>
        <taxon>Crustacea</taxon>
        <taxon>Branchiopoda</taxon>
        <taxon>Diplostraca</taxon>
        <taxon>Cladocera</taxon>
        <taxon>Anomopoda</taxon>
        <taxon>Daphniidae</taxon>
        <taxon>Daphnia</taxon>
    </lineage>
</organism>